<feature type="domain" description="Nudix hydrolase" evidence="5">
    <location>
        <begin position="31"/>
        <end position="170"/>
    </location>
</feature>
<evidence type="ECO:0000313" key="6">
    <source>
        <dbReference type="EMBL" id="OPC84738.1"/>
    </source>
</evidence>
<proteinExistence type="inferred from homology"/>
<dbReference type="OrthoDB" id="9804442at2"/>
<dbReference type="InterPro" id="IPR020476">
    <property type="entry name" value="Nudix_hydrolase"/>
</dbReference>
<dbReference type="STRING" id="159449.B4N89_01525"/>
<dbReference type="PANTHER" id="PTHR43046">
    <property type="entry name" value="GDP-MANNOSE MANNOSYL HYDROLASE"/>
    <property type="match status" value="1"/>
</dbReference>
<accession>A0A1T3P6K2</accession>
<comment type="caution">
    <text evidence="6">The sequence shown here is derived from an EMBL/GenBank/DDBJ whole genome shotgun (WGS) entry which is preliminary data.</text>
</comment>
<keyword evidence="7" id="KW-1185">Reference proteome</keyword>
<dbReference type="InterPro" id="IPR000086">
    <property type="entry name" value="NUDIX_hydrolase_dom"/>
</dbReference>
<dbReference type="PROSITE" id="PS51462">
    <property type="entry name" value="NUDIX"/>
    <property type="match status" value="1"/>
</dbReference>
<keyword evidence="3 4" id="KW-0378">Hydrolase</keyword>
<comment type="similarity">
    <text evidence="2 4">Belongs to the Nudix hydrolase family.</text>
</comment>
<evidence type="ECO:0000256" key="3">
    <source>
        <dbReference type="ARBA" id="ARBA00022801"/>
    </source>
</evidence>
<evidence type="ECO:0000256" key="2">
    <source>
        <dbReference type="ARBA" id="ARBA00005582"/>
    </source>
</evidence>
<reference evidence="6 7" key="1">
    <citation type="submission" date="2017-03" db="EMBL/GenBank/DDBJ databases">
        <title>Draft genome sequence of Streptomyces scabrisporus NF3, endophyte isolated from Amphipterygium adstringens.</title>
        <authorList>
            <person name="Vazquez M."/>
            <person name="Ceapa C.D."/>
            <person name="Rodriguez Luna D."/>
            <person name="Sanchez Esquivel S."/>
        </authorList>
    </citation>
    <scope>NUCLEOTIDE SEQUENCE [LARGE SCALE GENOMIC DNA]</scope>
    <source>
        <strain evidence="6 7">NF3</strain>
    </source>
</reference>
<dbReference type="SUPFAM" id="SSF55811">
    <property type="entry name" value="Nudix"/>
    <property type="match status" value="1"/>
</dbReference>
<dbReference type="PRINTS" id="PR00502">
    <property type="entry name" value="NUDIXFAMILY"/>
</dbReference>
<dbReference type="Proteomes" id="UP000190037">
    <property type="component" value="Unassembled WGS sequence"/>
</dbReference>
<sequence>MASIVLASLTVGWIPVAHRMELLRCDEVPAGYTVTTGFVFAVDALGRTLLTRVDRPGRGWEVPGGHLDPGETPAVAAARELAEETGLRLDAGRLTLLGGQRITLSDPPPAGYRYPARAFQAFHAVRLPDPGTPSRPEPGSECGAAEWVGPAEVAARCPGAAWLPLHATLVG</sequence>
<dbReference type="AlphaFoldDB" id="A0A1T3P6K2"/>
<gene>
    <name evidence="6" type="ORF">B4N89_01525</name>
</gene>
<dbReference type="RefSeq" id="WP_078979038.1">
    <property type="nucleotide sequence ID" value="NZ_MWQN01000001.1"/>
</dbReference>
<evidence type="ECO:0000259" key="5">
    <source>
        <dbReference type="PROSITE" id="PS51462"/>
    </source>
</evidence>
<dbReference type="PANTHER" id="PTHR43046:SF14">
    <property type="entry name" value="MUTT_NUDIX FAMILY PROTEIN"/>
    <property type="match status" value="1"/>
</dbReference>
<dbReference type="InterPro" id="IPR020084">
    <property type="entry name" value="NUDIX_hydrolase_CS"/>
</dbReference>
<protein>
    <recommendedName>
        <fullName evidence="5">Nudix hydrolase domain-containing protein</fullName>
    </recommendedName>
</protein>
<evidence type="ECO:0000256" key="1">
    <source>
        <dbReference type="ARBA" id="ARBA00001946"/>
    </source>
</evidence>
<dbReference type="PROSITE" id="PS00893">
    <property type="entry name" value="NUDIX_BOX"/>
    <property type="match status" value="1"/>
</dbReference>
<dbReference type="EMBL" id="MWQN01000001">
    <property type="protein sequence ID" value="OPC84738.1"/>
    <property type="molecule type" value="Genomic_DNA"/>
</dbReference>
<comment type="cofactor">
    <cofactor evidence="1">
        <name>Mg(2+)</name>
        <dbReference type="ChEBI" id="CHEBI:18420"/>
    </cofactor>
</comment>
<evidence type="ECO:0000313" key="7">
    <source>
        <dbReference type="Proteomes" id="UP000190037"/>
    </source>
</evidence>
<dbReference type="Pfam" id="PF00293">
    <property type="entry name" value="NUDIX"/>
    <property type="match status" value="1"/>
</dbReference>
<dbReference type="CDD" id="cd03424">
    <property type="entry name" value="NUDIX_ADPRase_Nudt5_UGPPase_Nudt14"/>
    <property type="match status" value="1"/>
</dbReference>
<dbReference type="Gene3D" id="3.90.79.10">
    <property type="entry name" value="Nucleoside Triphosphate Pyrophosphohydrolase"/>
    <property type="match status" value="1"/>
</dbReference>
<organism evidence="6 7">
    <name type="scientific">Embleya scabrispora</name>
    <dbReference type="NCBI Taxonomy" id="159449"/>
    <lineage>
        <taxon>Bacteria</taxon>
        <taxon>Bacillati</taxon>
        <taxon>Actinomycetota</taxon>
        <taxon>Actinomycetes</taxon>
        <taxon>Kitasatosporales</taxon>
        <taxon>Streptomycetaceae</taxon>
        <taxon>Embleya</taxon>
    </lineage>
</organism>
<name>A0A1T3P6K2_9ACTN</name>
<dbReference type="GO" id="GO:0016787">
    <property type="term" value="F:hydrolase activity"/>
    <property type="evidence" value="ECO:0007669"/>
    <property type="project" value="UniProtKB-KW"/>
</dbReference>
<dbReference type="InterPro" id="IPR015797">
    <property type="entry name" value="NUDIX_hydrolase-like_dom_sf"/>
</dbReference>
<evidence type="ECO:0000256" key="4">
    <source>
        <dbReference type="RuleBase" id="RU003476"/>
    </source>
</evidence>